<organism evidence="1 2">
    <name type="scientific">Trichoderma harzianum CBS 226.95</name>
    <dbReference type="NCBI Taxonomy" id="983964"/>
    <lineage>
        <taxon>Eukaryota</taxon>
        <taxon>Fungi</taxon>
        <taxon>Dikarya</taxon>
        <taxon>Ascomycota</taxon>
        <taxon>Pezizomycotina</taxon>
        <taxon>Sordariomycetes</taxon>
        <taxon>Hypocreomycetidae</taxon>
        <taxon>Hypocreales</taxon>
        <taxon>Hypocreaceae</taxon>
        <taxon>Trichoderma</taxon>
    </lineage>
</organism>
<evidence type="ECO:0000313" key="1">
    <source>
        <dbReference type="EMBL" id="PTB49089.1"/>
    </source>
</evidence>
<reference evidence="1 2" key="1">
    <citation type="submission" date="2016-07" db="EMBL/GenBank/DDBJ databases">
        <title>Multiple horizontal gene transfer events from other fungi enriched the ability of initially mycotrophic Trichoderma (Ascomycota) to feed on dead plant biomass.</title>
        <authorList>
            <consortium name="DOE Joint Genome Institute"/>
            <person name="Aerts A."/>
            <person name="Atanasova L."/>
            <person name="Chenthamara K."/>
            <person name="Zhang J."/>
            <person name="Grujic M."/>
            <person name="Henrissat B."/>
            <person name="Kuo A."/>
            <person name="Salamov A."/>
            <person name="Lipzen A."/>
            <person name="Labutti K."/>
            <person name="Barry K."/>
            <person name="Miao Y."/>
            <person name="Rahimi M.J."/>
            <person name="Shen Q."/>
            <person name="Grigoriev I.V."/>
            <person name="Kubicek C.P."/>
            <person name="Druzhinina I.S."/>
        </authorList>
    </citation>
    <scope>NUCLEOTIDE SEQUENCE [LARGE SCALE GENOMIC DNA]</scope>
    <source>
        <strain evidence="1 2">CBS 226.95</strain>
    </source>
</reference>
<dbReference type="EMBL" id="KZ679694">
    <property type="protein sequence ID" value="PTB49089.1"/>
    <property type="molecule type" value="Genomic_DNA"/>
</dbReference>
<dbReference type="Proteomes" id="UP000241690">
    <property type="component" value="Unassembled WGS sequence"/>
</dbReference>
<gene>
    <name evidence="1" type="ORF">M431DRAFT_10256</name>
</gene>
<keyword evidence="2" id="KW-1185">Reference proteome</keyword>
<protein>
    <submittedName>
        <fullName evidence="1">Uncharacterized protein</fullName>
    </submittedName>
</protein>
<dbReference type="GeneID" id="36620015"/>
<name>A0A2T3ZWA0_TRIHA</name>
<accession>A0A2T3ZWA0</accession>
<evidence type="ECO:0000313" key="2">
    <source>
        <dbReference type="Proteomes" id="UP000241690"/>
    </source>
</evidence>
<dbReference type="RefSeq" id="XP_024768766.1">
    <property type="nucleotide sequence ID" value="XM_024911456.1"/>
</dbReference>
<proteinExistence type="predicted"/>
<dbReference type="AlphaFoldDB" id="A0A2T3ZWA0"/>
<dbReference type="PROSITE" id="PS51257">
    <property type="entry name" value="PROKAR_LIPOPROTEIN"/>
    <property type="match status" value="1"/>
</dbReference>
<sequence>MGSRGLAMPSVLAYQDKARYHAGDAICNFFTSSSCFFKLQATAGSCKRSAATSTGFWPPIAYHPAIRFARQCCNPVSLRRVPERDIAPLATLGQNAIGSSLSFSGLLVGSQVDASCPTVNVTTHRRVQPAFVDALLQAS</sequence>